<feature type="non-terminal residue" evidence="3">
    <location>
        <position position="1"/>
    </location>
</feature>
<evidence type="ECO:0000259" key="2">
    <source>
        <dbReference type="Pfam" id="PF00080"/>
    </source>
</evidence>
<dbReference type="GO" id="GO:0006801">
    <property type="term" value="P:superoxide metabolic process"/>
    <property type="evidence" value="ECO:0007669"/>
    <property type="project" value="InterPro"/>
</dbReference>
<gene>
    <name evidence="3" type="ORF">WN55_05919</name>
</gene>
<dbReference type="Proteomes" id="UP000076502">
    <property type="component" value="Unassembled WGS sequence"/>
</dbReference>
<dbReference type="InterPro" id="IPR001424">
    <property type="entry name" value="SOD_Cu_Zn_dom"/>
</dbReference>
<evidence type="ECO:0000313" key="3">
    <source>
        <dbReference type="EMBL" id="KZC13221.1"/>
    </source>
</evidence>
<dbReference type="AlphaFoldDB" id="A0A154PMW3"/>
<protein>
    <recommendedName>
        <fullName evidence="2">Superoxide dismutase copper/zinc binding domain-containing protein</fullName>
    </recommendedName>
</protein>
<dbReference type="InterPro" id="IPR053257">
    <property type="entry name" value="Cu-only_SOD"/>
</dbReference>
<dbReference type="EMBL" id="KQ434996">
    <property type="protein sequence ID" value="KZC13221.1"/>
    <property type="molecule type" value="Genomic_DNA"/>
</dbReference>
<organism evidence="3 4">
    <name type="scientific">Dufourea novaeangliae</name>
    <name type="common">Sweat bee</name>
    <dbReference type="NCBI Taxonomy" id="178035"/>
    <lineage>
        <taxon>Eukaryota</taxon>
        <taxon>Metazoa</taxon>
        <taxon>Ecdysozoa</taxon>
        <taxon>Arthropoda</taxon>
        <taxon>Hexapoda</taxon>
        <taxon>Insecta</taxon>
        <taxon>Pterygota</taxon>
        <taxon>Neoptera</taxon>
        <taxon>Endopterygota</taxon>
        <taxon>Hymenoptera</taxon>
        <taxon>Apocrita</taxon>
        <taxon>Aculeata</taxon>
        <taxon>Apoidea</taxon>
        <taxon>Anthophila</taxon>
        <taxon>Halictidae</taxon>
        <taxon>Rophitinae</taxon>
        <taxon>Dufourea</taxon>
    </lineage>
</organism>
<dbReference type="PANTHER" id="PTHR20910">
    <property type="entry name" value="AGAP001623-PA"/>
    <property type="match status" value="1"/>
</dbReference>
<sequence>LILLTVTVAHSLRFATYISSGGLHGEIRFEKATENSVRIRFSLQATLQYPDQQWFWSVTQFPVDYTIVNNRCDERHVGESIIDLTELVGPIDLPGNETGTVEVAGISLTGKMGLWGKGLLLKDTYSSRTICASITVLEKNIEKFAEAHFYGPIAGTVWFRWLGGYAGDNTTDTIIYTDLHHIHKQKLQNIDYTEHYWKIYVTDIFDISKDKSSCNILQTVFDPDNAGSGKAIGDIDMRLGKVKVATNHRKRYKTLYRDSKLSLLPADLLGPHRLLYLVIFHPMHDDSFLVCTKINHWKTISAKTLINSHGIKGEVALTQVTPFNPTWISISLTPVNDLETRLRYATKVESYKIHELPPETTKTQSNTAERCKTTGNVYNPSNIDETTVPPAGLGTQDQYAVGDLSGKLQGRKEGSYHYDILPGSAKLSGIYWDTYLPLSGIHSIIHRGFVLHKYNETDNMSIIPWVCGTMSLHSLDNTEQVPMLTAQVIYRYPIVGRIIFRQPQNDPQMDTTILIEYLVHADGNALNNSASHRWMIHDNPPGKDYYNWTGRCLSTGDPYNPYKVEWDSKHSEYCSTEVTLCSVGDLTRHGTIDIAGRKMHASVLTRTLLTDTMLSLSGPKSILGKSLVIYDDNGPRARGERLACSIISRVYRRKAVVKDWFGNGEPISLKGKLEFIQQTEYDVTNAEVNLDGLNGQMKGYHIHMTPVEQDLEFPCEGTSLYGHWNPFGINISNTPLPGEGTSDQYEIGDLSGKFGTLENRRTYISAFNDTILPLFGSRSVLGRSIVVHKKEKDLRWACSSIERGYSPSEASELQAIASFHHPQGFAYGYIKMTQLLHRDGSESETIIEVKLRHPGRHDRNVTKDHKWAIYVNPVGVDATVQVKNTRCVAAGYMWNPYFTQLADPLNDDLYKQECGPDLPLRCYVGDISGRLGPINIGLERQVFTDSNFPLGGSISAMGRSIIIFDQSFGSNRFACANIEPNNDIVKYANIRKPPRFVVAQFLEDVRKIMGIPEWMLSIDNRKTKILHNGACIQFLLHFKGPIANTLELDFNKLMSTGRLDTPSLFIPGYVPTKRKVTLGYRQCGSRDPNDES</sequence>
<feature type="region of interest" description="Disordered" evidence="1">
    <location>
        <begin position="372"/>
        <end position="394"/>
    </location>
</feature>
<evidence type="ECO:0000313" key="4">
    <source>
        <dbReference type="Proteomes" id="UP000076502"/>
    </source>
</evidence>
<dbReference type="Gene3D" id="2.60.40.200">
    <property type="entry name" value="Superoxide dismutase, copper/zinc binding domain"/>
    <property type="match status" value="4"/>
</dbReference>
<feature type="non-terminal residue" evidence="3">
    <location>
        <position position="1092"/>
    </location>
</feature>
<reference evidence="3 4" key="1">
    <citation type="submission" date="2015-07" db="EMBL/GenBank/DDBJ databases">
        <title>The genome of Dufourea novaeangliae.</title>
        <authorList>
            <person name="Pan H."/>
            <person name="Kapheim K."/>
        </authorList>
    </citation>
    <scope>NUCLEOTIDE SEQUENCE [LARGE SCALE GENOMIC DNA]</scope>
    <source>
        <strain evidence="3">0120121106</strain>
        <tissue evidence="3">Whole body</tissue>
    </source>
</reference>
<keyword evidence="4" id="KW-1185">Reference proteome</keyword>
<dbReference type="SUPFAM" id="SSF49329">
    <property type="entry name" value="Cu,Zn superoxide dismutase-like"/>
    <property type="match status" value="5"/>
</dbReference>
<accession>A0A154PMW3</accession>
<dbReference type="GO" id="GO:0046872">
    <property type="term" value="F:metal ion binding"/>
    <property type="evidence" value="ECO:0007669"/>
    <property type="project" value="InterPro"/>
</dbReference>
<dbReference type="PANTHER" id="PTHR20910:SF1">
    <property type="entry name" value="SUPEROXIDE DISMUTASE COPPER_ZINC BINDING DOMAIN-CONTAINING PROTEIN"/>
    <property type="match status" value="1"/>
</dbReference>
<dbReference type="OrthoDB" id="159229at2759"/>
<name>A0A154PMW3_DUFNO</name>
<evidence type="ECO:0000256" key="1">
    <source>
        <dbReference type="SAM" id="MobiDB-lite"/>
    </source>
</evidence>
<dbReference type="Pfam" id="PF00080">
    <property type="entry name" value="Sod_Cu"/>
    <property type="match status" value="1"/>
</dbReference>
<feature type="domain" description="Superoxide dismutase copper/zinc binding" evidence="2">
    <location>
        <begin position="670"/>
        <end position="795"/>
    </location>
</feature>
<dbReference type="InterPro" id="IPR036423">
    <property type="entry name" value="SOD-like_Cu/Zn_dom_sf"/>
</dbReference>
<feature type="compositionally biased region" description="Polar residues" evidence="1">
    <location>
        <begin position="372"/>
        <end position="385"/>
    </location>
</feature>
<proteinExistence type="predicted"/>